<keyword evidence="3" id="KW-1185">Reference proteome</keyword>
<reference evidence="2" key="2">
    <citation type="submission" date="2023-04" db="EMBL/GenBank/DDBJ databases">
        <authorList>
            <person name="Sun J.-Q."/>
        </authorList>
    </citation>
    <scope>NUCLEOTIDE SEQUENCE</scope>
    <source>
        <strain evidence="2">CC-YY355</strain>
    </source>
</reference>
<evidence type="ECO:0000313" key="2">
    <source>
        <dbReference type="EMBL" id="MDH7451495.1"/>
    </source>
</evidence>
<name>A0ABT6MMB1_9GAMM</name>
<protein>
    <recommendedName>
        <fullName evidence="4">LPXTG cell wall anchor domain-containing protein</fullName>
    </recommendedName>
</protein>
<keyword evidence="1" id="KW-0812">Transmembrane</keyword>
<evidence type="ECO:0000313" key="3">
    <source>
        <dbReference type="Proteomes" id="UP001160550"/>
    </source>
</evidence>
<comment type="caution">
    <text evidence="2">The sequence shown here is derived from an EMBL/GenBank/DDBJ whole genome shotgun (WGS) entry which is preliminary data.</text>
</comment>
<organism evidence="2 3">
    <name type="scientific">Luteimonas composti</name>
    <dbReference type="NCBI Taxonomy" id="398257"/>
    <lineage>
        <taxon>Bacteria</taxon>
        <taxon>Pseudomonadati</taxon>
        <taxon>Pseudomonadota</taxon>
        <taxon>Gammaproteobacteria</taxon>
        <taxon>Lysobacterales</taxon>
        <taxon>Lysobacteraceae</taxon>
        <taxon>Luteimonas</taxon>
    </lineage>
</organism>
<feature type="transmembrane region" description="Helical" evidence="1">
    <location>
        <begin position="12"/>
        <end position="35"/>
    </location>
</feature>
<dbReference type="RefSeq" id="WP_280940704.1">
    <property type="nucleotide sequence ID" value="NZ_JARYGX010000003.1"/>
</dbReference>
<evidence type="ECO:0008006" key="4">
    <source>
        <dbReference type="Google" id="ProtNLM"/>
    </source>
</evidence>
<proteinExistence type="predicted"/>
<keyword evidence="1" id="KW-0472">Membrane</keyword>
<dbReference type="EMBL" id="JARYGX010000003">
    <property type="protein sequence ID" value="MDH7451495.1"/>
    <property type="molecule type" value="Genomic_DNA"/>
</dbReference>
<dbReference type="Proteomes" id="UP001160550">
    <property type="component" value="Unassembled WGS sequence"/>
</dbReference>
<gene>
    <name evidence="2" type="ORF">QF205_00170</name>
</gene>
<reference evidence="2" key="1">
    <citation type="journal article" date="2007" name="Int. J. Syst. Evol. Microbiol.">
        <title>Luteimonas composti sp. nov., a moderately thermophilic bacterium isolated from food waste.</title>
        <authorList>
            <person name="Young C.C."/>
            <person name="Kampfer P."/>
            <person name="Chen W.M."/>
            <person name="Yen W.S."/>
            <person name="Arun A.B."/>
            <person name="Lai W.A."/>
            <person name="Shen F.T."/>
            <person name="Rekha P.D."/>
            <person name="Lin K.Y."/>
            <person name="Chou J.H."/>
        </authorList>
    </citation>
    <scope>NUCLEOTIDE SEQUENCE</scope>
    <source>
        <strain evidence="2">CC-YY355</strain>
    </source>
</reference>
<keyword evidence="1" id="KW-1133">Transmembrane helix</keyword>
<sequence>MHPILREMLTEPVGWLTIAVGLVILGLPLGTALFIRRRMRHESSDGRDNR</sequence>
<evidence type="ECO:0000256" key="1">
    <source>
        <dbReference type="SAM" id="Phobius"/>
    </source>
</evidence>
<accession>A0ABT6MMB1</accession>